<dbReference type="InterPro" id="IPR050902">
    <property type="entry name" value="ABC_Transporter_SBP"/>
</dbReference>
<dbReference type="EMBL" id="CP018096">
    <property type="protein sequence ID" value="APF39219.1"/>
    <property type="molecule type" value="Genomic_DNA"/>
</dbReference>
<dbReference type="AlphaFoldDB" id="A0AAC9JVR8"/>
<dbReference type="PANTHER" id="PTHR30535">
    <property type="entry name" value="VITAMIN B12-BINDING PROTEIN"/>
    <property type="match status" value="1"/>
</dbReference>
<proteinExistence type="predicted"/>
<protein>
    <submittedName>
        <fullName evidence="3">ABC transporter substrate-binding protein</fullName>
    </submittedName>
</protein>
<keyword evidence="3" id="KW-0614">Plasmid</keyword>
<feature type="signal peptide" evidence="1">
    <location>
        <begin position="1"/>
        <end position="25"/>
    </location>
</feature>
<accession>A0AAC9JVR8</accession>
<organism evidence="3 4">
    <name type="scientific">Chelatococcus daeguensis</name>
    <dbReference type="NCBI Taxonomy" id="444444"/>
    <lineage>
        <taxon>Bacteria</taxon>
        <taxon>Pseudomonadati</taxon>
        <taxon>Pseudomonadota</taxon>
        <taxon>Alphaproteobacteria</taxon>
        <taxon>Hyphomicrobiales</taxon>
        <taxon>Chelatococcaceae</taxon>
        <taxon>Chelatococcus</taxon>
    </lineage>
</organism>
<dbReference type="PROSITE" id="PS50983">
    <property type="entry name" value="FE_B12_PBP"/>
    <property type="match status" value="1"/>
</dbReference>
<feature type="domain" description="Fe/B12 periplasmic-binding" evidence="2">
    <location>
        <begin position="46"/>
        <end position="348"/>
    </location>
</feature>
<dbReference type="Gene3D" id="3.40.50.1980">
    <property type="entry name" value="Nitrogenase molybdenum iron protein domain"/>
    <property type="match status" value="2"/>
</dbReference>
<geneLocation type="plasmid" evidence="4">
    <name>ptad1</name>
</geneLocation>
<keyword evidence="4" id="KW-1185">Reference proteome</keyword>
<evidence type="ECO:0000259" key="2">
    <source>
        <dbReference type="PROSITE" id="PS50983"/>
    </source>
</evidence>
<dbReference type="SUPFAM" id="SSF53807">
    <property type="entry name" value="Helical backbone' metal receptor"/>
    <property type="match status" value="1"/>
</dbReference>
<evidence type="ECO:0000256" key="1">
    <source>
        <dbReference type="SAM" id="SignalP"/>
    </source>
</evidence>
<keyword evidence="1" id="KW-0732">Signal</keyword>
<feature type="chain" id="PRO_5041957173" evidence="1">
    <location>
        <begin position="26"/>
        <end position="378"/>
    </location>
</feature>
<sequence length="378" mass="41690">MQFLRKMAVAVTLAVSLVAPLAARAETVKVTDVLGREVEVKAPVERIILGEGRQIYFVATLDKDDPFKRIVGWRDDLPKADPDNYKAYLARYPDIAKLPTFGGMKEGSFDVEQAIALKPDVLFMNIESKVASDEAKLIEKLAAVGIPVVYVDFRERPFENTEPSMRLIGKLFGEEEKAEEFIAFRAAEIARVTDRLKGAKVDQPLVMIERAGGYSDDCCMSFGRENFGKMVEIAGGRNLAADLIPGTFGVVNPEQIVAANPDVVIVTGGNWDAYVPGGAWVGLGPGTDLAEARRKLANLTQRPAFAHTAAIGNGRVHAIWHQFYNSPYQFVAIQAIAGWLHPDLFKDVDADATLKTLHERFLPLPYKPGYWVSLEKVQ</sequence>
<dbReference type="CDD" id="cd01139">
    <property type="entry name" value="TroA_f"/>
    <property type="match status" value="1"/>
</dbReference>
<reference evidence="3 4" key="1">
    <citation type="submission" date="2016-11" db="EMBL/GenBank/DDBJ databases">
        <title>Complete genome sequence of the aerobically denitrifying bacterium Chelatococcus daeguensis TAD1.</title>
        <authorList>
            <person name="Yang Y."/>
            <person name="Huang S."/>
            <person name="Lin E."/>
        </authorList>
    </citation>
    <scope>NUCLEOTIDE SEQUENCE [LARGE SCALE GENOMIC DNA]</scope>
    <source>
        <strain evidence="3 4">TAD1</strain>
        <plasmid evidence="4">ptad1</plasmid>
    </source>
</reference>
<evidence type="ECO:0000313" key="4">
    <source>
        <dbReference type="Proteomes" id="UP000182703"/>
    </source>
</evidence>
<dbReference type="RefSeq" id="WP_071924575.1">
    <property type="nucleotide sequence ID" value="NZ_CP018096.1"/>
</dbReference>
<evidence type="ECO:0000313" key="3">
    <source>
        <dbReference type="EMBL" id="APF39219.1"/>
    </source>
</evidence>
<dbReference type="Pfam" id="PF01497">
    <property type="entry name" value="Peripla_BP_2"/>
    <property type="match status" value="1"/>
</dbReference>
<dbReference type="KEGG" id="cdq:BOQ54_16995"/>
<gene>
    <name evidence="3" type="ORF">BOQ54_16995</name>
</gene>
<dbReference type="Proteomes" id="UP000182703">
    <property type="component" value="Plasmid pTAD1"/>
</dbReference>
<name>A0AAC9JVR8_9HYPH</name>
<dbReference type="PANTHER" id="PTHR30535:SF34">
    <property type="entry name" value="MOLYBDATE-BINDING PROTEIN MOLA"/>
    <property type="match status" value="1"/>
</dbReference>
<dbReference type="InterPro" id="IPR002491">
    <property type="entry name" value="ABC_transptr_periplasmic_BD"/>
</dbReference>